<protein>
    <submittedName>
        <fullName evidence="2">DUF2516 family protein</fullName>
    </submittedName>
</protein>
<accession>A0A7X8TL82</accession>
<evidence type="ECO:0000256" key="1">
    <source>
        <dbReference type="SAM" id="Phobius"/>
    </source>
</evidence>
<gene>
    <name evidence="2" type="ORF">HGQ17_10495</name>
</gene>
<dbReference type="EMBL" id="JABAHY010000009">
    <property type="protein sequence ID" value="NLS10412.1"/>
    <property type="molecule type" value="Genomic_DNA"/>
</dbReference>
<reference evidence="2 3" key="1">
    <citation type="submission" date="2020-04" db="EMBL/GenBank/DDBJ databases">
        <title>Nesterenkonia sp. nov., isolated from marine sediment.</title>
        <authorList>
            <person name="Zhang G."/>
        </authorList>
    </citation>
    <scope>NUCLEOTIDE SEQUENCE [LARGE SCALE GENOMIC DNA]</scope>
    <source>
        <strain evidence="2 3">MY13</strain>
    </source>
</reference>
<dbReference type="Pfam" id="PF10724">
    <property type="entry name" value="DUF2516"/>
    <property type="match status" value="1"/>
</dbReference>
<dbReference type="RefSeq" id="WP_168887890.1">
    <property type="nucleotide sequence ID" value="NZ_JABAHY010000009.1"/>
</dbReference>
<dbReference type="Proteomes" id="UP000523139">
    <property type="component" value="Unassembled WGS sequence"/>
</dbReference>
<name>A0A7X8TL82_9MICC</name>
<dbReference type="InterPro" id="IPR019662">
    <property type="entry name" value="DUF2516"/>
</dbReference>
<sequence length="92" mass="10016">MALTIESLLWLILSWACLILAVVALLKCMTRNSDLFFARGKRTKQFWLGMTGGACALCVLGFFPTPFSLLMPLAGACMAAVYLADVDPEVRA</sequence>
<feature type="transmembrane region" description="Helical" evidence="1">
    <location>
        <begin position="46"/>
        <end position="63"/>
    </location>
</feature>
<comment type="caution">
    <text evidence="2">The sequence shown here is derived from an EMBL/GenBank/DDBJ whole genome shotgun (WGS) entry which is preliminary data.</text>
</comment>
<feature type="transmembrane region" description="Helical" evidence="1">
    <location>
        <begin position="7"/>
        <end position="26"/>
    </location>
</feature>
<organism evidence="2 3">
    <name type="scientific">Nesterenkonia sedimenti</name>
    <dbReference type="NCBI Taxonomy" id="1463632"/>
    <lineage>
        <taxon>Bacteria</taxon>
        <taxon>Bacillati</taxon>
        <taxon>Actinomycetota</taxon>
        <taxon>Actinomycetes</taxon>
        <taxon>Micrococcales</taxon>
        <taxon>Micrococcaceae</taxon>
        <taxon>Nesterenkonia</taxon>
    </lineage>
</organism>
<evidence type="ECO:0000313" key="2">
    <source>
        <dbReference type="EMBL" id="NLS10412.1"/>
    </source>
</evidence>
<dbReference type="AlphaFoldDB" id="A0A7X8TL82"/>
<keyword evidence="1" id="KW-0472">Membrane</keyword>
<keyword evidence="1" id="KW-1133">Transmembrane helix</keyword>
<proteinExistence type="predicted"/>
<keyword evidence="3" id="KW-1185">Reference proteome</keyword>
<keyword evidence="1" id="KW-0812">Transmembrane</keyword>
<evidence type="ECO:0000313" key="3">
    <source>
        <dbReference type="Proteomes" id="UP000523139"/>
    </source>
</evidence>